<feature type="domain" description="SNARE-complex protein Syntaxin-18 N-terminal" evidence="11">
    <location>
        <begin position="5"/>
        <end position="86"/>
    </location>
</feature>
<comment type="similarity">
    <text evidence="2">Belongs to the syntaxin family.</text>
</comment>
<dbReference type="Pfam" id="PF10496">
    <property type="entry name" value="Syntaxin-18_N"/>
    <property type="match status" value="1"/>
</dbReference>
<dbReference type="Gene3D" id="1.20.5.110">
    <property type="match status" value="1"/>
</dbReference>
<comment type="subcellular location">
    <subcellularLocation>
        <location evidence="1">Membrane</location>
        <topology evidence="1">Single-pass type IV membrane protein</topology>
    </subcellularLocation>
</comment>
<accession>A0A5N6RJD8</accession>
<proteinExistence type="inferred from homology"/>
<feature type="compositionally biased region" description="Polar residues" evidence="9">
    <location>
        <begin position="175"/>
        <end position="191"/>
    </location>
</feature>
<dbReference type="GO" id="GO:0015031">
    <property type="term" value="P:protein transport"/>
    <property type="evidence" value="ECO:0007669"/>
    <property type="project" value="UniProtKB-KW"/>
</dbReference>
<dbReference type="InterPro" id="IPR019529">
    <property type="entry name" value="Syntaxin-18_N"/>
</dbReference>
<organism evidence="12 13">
    <name type="scientific">Carpinus fangiana</name>
    <dbReference type="NCBI Taxonomy" id="176857"/>
    <lineage>
        <taxon>Eukaryota</taxon>
        <taxon>Viridiplantae</taxon>
        <taxon>Streptophyta</taxon>
        <taxon>Embryophyta</taxon>
        <taxon>Tracheophyta</taxon>
        <taxon>Spermatophyta</taxon>
        <taxon>Magnoliopsida</taxon>
        <taxon>eudicotyledons</taxon>
        <taxon>Gunneridae</taxon>
        <taxon>Pentapetalae</taxon>
        <taxon>rosids</taxon>
        <taxon>fabids</taxon>
        <taxon>Fagales</taxon>
        <taxon>Betulaceae</taxon>
        <taxon>Carpinus</taxon>
    </lineage>
</organism>
<evidence type="ECO:0000256" key="9">
    <source>
        <dbReference type="SAM" id="MobiDB-lite"/>
    </source>
</evidence>
<evidence type="ECO:0000256" key="7">
    <source>
        <dbReference type="ARBA" id="ARBA00023054"/>
    </source>
</evidence>
<evidence type="ECO:0000313" key="12">
    <source>
        <dbReference type="EMBL" id="KAE8099624.1"/>
    </source>
</evidence>
<evidence type="ECO:0000259" key="11">
    <source>
        <dbReference type="Pfam" id="PF10496"/>
    </source>
</evidence>
<dbReference type="OrthoDB" id="342981at2759"/>
<evidence type="ECO:0000256" key="4">
    <source>
        <dbReference type="ARBA" id="ARBA00022692"/>
    </source>
</evidence>
<name>A0A5N6RJD8_9ROSI</name>
<dbReference type="PANTHER" id="PTHR15959">
    <property type="entry name" value="SYNTAXIN-18"/>
    <property type="match status" value="1"/>
</dbReference>
<evidence type="ECO:0000256" key="8">
    <source>
        <dbReference type="ARBA" id="ARBA00023136"/>
    </source>
</evidence>
<evidence type="ECO:0000256" key="2">
    <source>
        <dbReference type="ARBA" id="ARBA00009063"/>
    </source>
</evidence>
<evidence type="ECO:0000256" key="10">
    <source>
        <dbReference type="SAM" id="Phobius"/>
    </source>
</evidence>
<dbReference type="EMBL" id="CM017327">
    <property type="protein sequence ID" value="KAE8099624.1"/>
    <property type="molecule type" value="Genomic_DNA"/>
</dbReference>
<evidence type="ECO:0000256" key="3">
    <source>
        <dbReference type="ARBA" id="ARBA00022448"/>
    </source>
</evidence>
<dbReference type="InterPro" id="IPR010989">
    <property type="entry name" value="SNARE"/>
</dbReference>
<evidence type="ECO:0000313" key="13">
    <source>
        <dbReference type="Proteomes" id="UP000327013"/>
    </source>
</evidence>
<protein>
    <recommendedName>
        <fullName evidence="11">SNARE-complex protein Syntaxin-18 N-terminal domain-containing protein</fullName>
    </recommendedName>
</protein>
<dbReference type="GO" id="GO:0005783">
    <property type="term" value="C:endoplasmic reticulum"/>
    <property type="evidence" value="ECO:0007669"/>
    <property type="project" value="TreeGrafter"/>
</dbReference>
<keyword evidence="3" id="KW-0813">Transport</keyword>
<gene>
    <name evidence="12" type="ORF">FH972_017589</name>
</gene>
<feature type="transmembrane region" description="Helical" evidence="10">
    <location>
        <begin position="290"/>
        <end position="308"/>
    </location>
</feature>
<dbReference type="PANTHER" id="PTHR15959:SF0">
    <property type="entry name" value="SYNTAXIN-18"/>
    <property type="match status" value="1"/>
</dbReference>
<dbReference type="AlphaFoldDB" id="A0A5N6RJD8"/>
<keyword evidence="8 10" id="KW-0472">Membrane</keyword>
<keyword evidence="4 10" id="KW-0812">Transmembrane</keyword>
<dbReference type="FunFam" id="1.20.5.110:FF:000039">
    <property type="entry name" value="Syntaxin-81 like"/>
    <property type="match status" value="1"/>
</dbReference>
<evidence type="ECO:0000256" key="5">
    <source>
        <dbReference type="ARBA" id="ARBA00022927"/>
    </source>
</evidence>
<keyword evidence="5" id="KW-0653">Protein transport</keyword>
<sequence length="309" mass="35585">MSRIRDRSEDFKDAVRQSALSLGYNETKLAAIMASFIIHKPRQRSSFSKAALKTVESIEALEQFMLKHRKDYVDLHRTTEQERDSIEHEVSAFIKACQEQIDILKNNINNEESNTKGWLGTRADNSNADTVAHKHGVVLILSEKLHSVTTQFDQLRAIRFQDAINRAMPRRKLNRNANANFEDTSKSPTSQLRELDEFQHDPVRVQQQLLDDEARALQVELTSLLDAVQETETKMVEMSALNHLMSTHVLQQAQQIEFLYEQAVEATKNVDLGNKELTQAIQRNSSSRTFLMLFLFVLTFSIIFLDWYS</sequence>
<dbReference type="GO" id="GO:0031201">
    <property type="term" value="C:SNARE complex"/>
    <property type="evidence" value="ECO:0007669"/>
    <property type="project" value="TreeGrafter"/>
</dbReference>
<keyword evidence="13" id="KW-1185">Reference proteome</keyword>
<keyword evidence="7" id="KW-0175">Coiled coil</keyword>
<reference evidence="12 13" key="1">
    <citation type="submission" date="2019-06" db="EMBL/GenBank/DDBJ databases">
        <title>A chromosomal-level reference genome of Carpinus fangiana (Coryloideae, Betulaceae).</title>
        <authorList>
            <person name="Yang X."/>
            <person name="Wang Z."/>
            <person name="Zhang L."/>
            <person name="Hao G."/>
            <person name="Liu J."/>
            <person name="Yang Y."/>
        </authorList>
    </citation>
    <scope>NUCLEOTIDE SEQUENCE [LARGE SCALE GENOMIC DNA]</scope>
    <source>
        <strain evidence="12">Cfa_2016G</strain>
        <tissue evidence="12">Leaf</tissue>
    </source>
</reference>
<evidence type="ECO:0000256" key="6">
    <source>
        <dbReference type="ARBA" id="ARBA00022989"/>
    </source>
</evidence>
<keyword evidence="6 10" id="KW-1133">Transmembrane helix</keyword>
<feature type="region of interest" description="Disordered" evidence="9">
    <location>
        <begin position="171"/>
        <end position="191"/>
    </location>
</feature>
<evidence type="ECO:0000256" key="1">
    <source>
        <dbReference type="ARBA" id="ARBA00004211"/>
    </source>
</evidence>
<dbReference type="Proteomes" id="UP000327013">
    <property type="component" value="Chromosome 7"/>
</dbReference>
<dbReference type="SUPFAM" id="SSF47661">
    <property type="entry name" value="t-snare proteins"/>
    <property type="match status" value="1"/>
</dbReference>
<dbReference type="GO" id="GO:0006890">
    <property type="term" value="P:retrograde vesicle-mediated transport, Golgi to endoplasmic reticulum"/>
    <property type="evidence" value="ECO:0007669"/>
    <property type="project" value="TreeGrafter"/>
</dbReference>